<accession>H7EKA3</accession>
<gene>
    <name evidence="2" type="ORF">TresaDRAFT_1742</name>
</gene>
<dbReference type="eggNOG" id="COG3853">
    <property type="taxonomic scope" value="Bacteria"/>
</dbReference>
<comment type="similarity">
    <text evidence="1">Belongs to the TelA family.</text>
</comment>
<evidence type="ECO:0000313" key="2">
    <source>
        <dbReference type="EMBL" id="EIC01990.1"/>
    </source>
</evidence>
<proteinExistence type="inferred from homology"/>
<organism evidence="2 3">
    <name type="scientific">Treponema saccharophilum DSM 2985</name>
    <dbReference type="NCBI Taxonomy" id="907348"/>
    <lineage>
        <taxon>Bacteria</taxon>
        <taxon>Pseudomonadati</taxon>
        <taxon>Spirochaetota</taxon>
        <taxon>Spirochaetia</taxon>
        <taxon>Spirochaetales</taxon>
        <taxon>Treponemataceae</taxon>
        <taxon>Treponema</taxon>
    </lineage>
</organism>
<dbReference type="PANTHER" id="PTHR38432:SF2">
    <property type="entry name" value="TELLURITE RESISTANCE PROTEIN"/>
    <property type="match status" value="1"/>
</dbReference>
<dbReference type="PANTHER" id="PTHR38432">
    <property type="entry name" value="TELA-LIKE PROTEIN SAOUHSC_01408"/>
    <property type="match status" value="1"/>
</dbReference>
<dbReference type="OrthoDB" id="9768858at2"/>
<sequence>MALDFGRNEERLPVEDDSAVRTYDIVADRKSLGKTLVGSAEVDSLVSRIEVHNIDTIVNFGAEAAGEIAKASDAVLGGMSVAKIDETSELLGTLAKIMDKFDINEIKADPGFLSRMFGNLKKQIEKIMAKYHTLGEDVDKIYVQLKSFEAEIRESNKNLDKLFEANVESYHQLVKYILAGEQACAELDEYIAARRAELESTGDNSLKFEIQELEQARLMMEQRTQDLRMAENVAMQSIPMIKTMEFSNFNLIRKINSAFIVTLPVFKQGIAQAILLKRQRIQAESLEALDKRTNEMLVKNAQNTVEVSTATLRMVSESSIKIETLEKTWRTITSGIDEARRIGEDAKKKREEDIVRLDAIKREFMQKFNGKQ</sequence>
<evidence type="ECO:0000313" key="3">
    <source>
        <dbReference type="Proteomes" id="UP000003571"/>
    </source>
</evidence>
<dbReference type="STRING" id="907348.TresaDRAFT_1742"/>
<keyword evidence="3" id="KW-1185">Reference proteome</keyword>
<dbReference type="PIRSF" id="PIRSF026508">
    <property type="entry name" value="TelA"/>
    <property type="match status" value="1"/>
</dbReference>
<name>H7EKA3_9SPIR</name>
<dbReference type="PATRIC" id="fig|907348.3.peg.1314"/>
<reference evidence="2 3" key="1">
    <citation type="submission" date="2011-09" db="EMBL/GenBank/DDBJ databases">
        <title>The draft genome of Treponema saccharophilum DSM 2985.</title>
        <authorList>
            <consortium name="US DOE Joint Genome Institute (JGI-PGF)"/>
            <person name="Lucas S."/>
            <person name="Copeland A."/>
            <person name="Lapidus A."/>
            <person name="Glavina del Rio T."/>
            <person name="Dalin E."/>
            <person name="Tice H."/>
            <person name="Bruce D."/>
            <person name="Goodwin L."/>
            <person name="Pitluck S."/>
            <person name="Peters L."/>
            <person name="Kyrpides N."/>
            <person name="Mavromatis K."/>
            <person name="Ivanova N."/>
            <person name="Markowitz V."/>
            <person name="Cheng J.-F."/>
            <person name="Hugenholtz P."/>
            <person name="Woyke T."/>
            <person name="Wu D."/>
            <person name="Gronow S."/>
            <person name="Wellnitz S."/>
            <person name="Brambilla E."/>
            <person name="Klenk H.-P."/>
            <person name="Eisen J.A."/>
        </authorList>
    </citation>
    <scope>NUCLEOTIDE SEQUENCE [LARGE SCALE GENOMIC DNA]</scope>
    <source>
        <strain evidence="2 3">DSM 2985</strain>
    </source>
</reference>
<dbReference type="RefSeq" id="WP_002703959.1">
    <property type="nucleotide sequence ID" value="NZ_AGRW01000044.1"/>
</dbReference>
<dbReference type="InterPro" id="IPR008863">
    <property type="entry name" value="Toxic_anion-R_TelA"/>
</dbReference>
<comment type="caution">
    <text evidence="2">The sequence shown here is derived from an EMBL/GenBank/DDBJ whole genome shotgun (WGS) entry which is preliminary data.</text>
</comment>
<dbReference type="EMBL" id="AGRW01000044">
    <property type="protein sequence ID" value="EIC01990.1"/>
    <property type="molecule type" value="Genomic_DNA"/>
</dbReference>
<dbReference type="AlphaFoldDB" id="H7EKA3"/>
<evidence type="ECO:0000256" key="1">
    <source>
        <dbReference type="PIRNR" id="PIRNR026508"/>
    </source>
</evidence>
<protein>
    <submittedName>
        <fullName evidence="2">Toxic anion resistance family protein</fullName>
    </submittedName>
</protein>
<dbReference type="Proteomes" id="UP000003571">
    <property type="component" value="Unassembled WGS sequence"/>
</dbReference>
<dbReference type="Pfam" id="PF05816">
    <property type="entry name" value="TelA"/>
    <property type="match status" value="1"/>
</dbReference>